<keyword evidence="2" id="KW-0805">Transcription regulation</keyword>
<evidence type="ECO:0000313" key="6">
    <source>
        <dbReference type="EMBL" id="VCU09629.1"/>
    </source>
</evidence>
<evidence type="ECO:0000256" key="4">
    <source>
        <dbReference type="ARBA" id="ARBA00023163"/>
    </source>
</evidence>
<dbReference type="FunFam" id="1.10.10.10:FF:000001">
    <property type="entry name" value="LysR family transcriptional regulator"/>
    <property type="match status" value="1"/>
</dbReference>
<protein>
    <submittedName>
        <fullName evidence="6">HTH-type transcriptional activator CmpR</fullName>
    </submittedName>
</protein>
<gene>
    <name evidence="6" type="primary">cmpR_2</name>
    <name evidence="6" type="ORF">RHODGE_RHODGE_02800</name>
</gene>
<dbReference type="InterPro" id="IPR036388">
    <property type="entry name" value="WH-like_DNA-bd_sf"/>
</dbReference>
<comment type="caution">
    <text evidence="6">The sequence shown here is derived from an EMBL/GenBank/DDBJ whole genome shotgun (WGS) entry which is preliminary data.</text>
</comment>
<feature type="domain" description="HTH lysR-type" evidence="5">
    <location>
        <begin position="2"/>
        <end position="59"/>
    </location>
</feature>
<dbReference type="SUPFAM" id="SSF46785">
    <property type="entry name" value="Winged helix' DNA-binding domain"/>
    <property type="match status" value="1"/>
</dbReference>
<dbReference type="InterPro" id="IPR036390">
    <property type="entry name" value="WH_DNA-bd_sf"/>
</dbReference>
<dbReference type="Gene3D" id="3.40.190.10">
    <property type="entry name" value="Periplasmic binding protein-like II"/>
    <property type="match status" value="2"/>
</dbReference>
<evidence type="ECO:0000313" key="7">
    <source>
        <dbReference type="Proteomes" id="UP000289200"/>
    </source>
</evidence>
<dbReference type="Gene3D" id="1.10.10.10">
    <property type="entry name" value="Winged helix-like DNA-binding domain superfamily/Winged helix DNA-binding domain"/>
    <property type="match status" value="1"/>
</dbReference>
<dbReference type="PANTHER" id="PTHR30126:SF77">
    <property type="entry name" value="TRANSCRIPTIONAL REGULATORY PROTEIN"/>
    <property type="match status" value="1"/>
</dbReference>
<dbReference type="Pfam" id="PF00126">
    <property type="entry name" value="HTH_1"/>
    <property type="match status" value="1"/>
</dbReference>
<name>A0A447CWN9_9BRAD</name>
<reference evidence="7" key="1">
    <citation type="submission" date="2018-10" db="EMBL/GenBank/DDBJ databases">
        <authorList>
            <person name="Peiro R."/>
            <person name="Begona"/>
            <person name="Cbmso G."/>
            <person name="Lopez M."/>
            <person name="Gonzalez S."/>
            <person name="Sacristan E."/>
            <person name="Castillo E."/>
        </authorList>
    </citation>
    <scope>NUCLEOTIDE SEQUENCE [LARGE SCALE GENOMIC DNA]</scope>
</reference>
<dbReference type="CDD" id="cd05466">
    <property type="entry name" value="PBP2_LTTR_substrate"/>
    <property type="match status" value="1"/>
</dbReference>
<organism evidence="6 7">
    <name type="scientific">Rhodoplanes serenus</name>
    <dbReference type="NCBI Taxonomy" id="200615"/>
    <lineage>
        <taxon>Bacteria</taxon>
        <taxon>Pseudomonadati</taxon>
        <taxon>Pseudomonadota</taxon>
        <taxon>Alphaproteobacteria</taxon>
        <taxon>Hyphomicrobiales</taxon>
        <taxon>Nitrobacteraceae</taxon>
        <taxon>Rhodoplanes</taxon>
    </lineage>
</organism>
<dbReference type="PROSITE" id="PS50931">
    <property type="entry name" value="HTH_LYSR"/>
    <property type="match status" value="1"/>
</dbReference>
<accession>A0A447CWN9</accession>
<proteinExistence type="inferred from homology"/>
<keyword evidence="3" id="KW-0238">DNA-binding</keyword>
<dbReference type="OrthoDB" id="9791253at2"/>
<keyword evidence="4" id="KW-0804">Transcription</keyword>
<dbReference type="SUPFAM" id="SSF53850">
    <property type="entry name" value="Periplasmic binding protein-like II"/>
    <property type="match status" value="1"/>
</dbReference>
<keyword evidence="7" id="KW-1185">Reference proteome</keyword>
<comment type="similarity">
    <text evidence="1">Belongs to the LysR transcriptional regulatory family.</text>
</comment>
<evidence type="ECO:0000256" key="2">
    <source>
        <dbReference type="ARBA" id="ARBA00023015"/>
    </source>
</evidence>
<dbReference type="GO" id="GO:0000976">
    <property type="term" value="F:transcription cis-regulatory region binding"/>
    <property type="evidence" value="ECO:0007669"/>
    <property type="project" value="TreeGrafter"/>
</dbReference>
<dbReference type="PRINTS" id="PR00039">
    <property type="entry name" value="HTHLYSR"/>
</dbReference>
<dbReference type="EMBL" id="UWOC01000150">
    <property type="protein sequence ID" value="VCU09629.1"/>
    <property type="molecule type" value="Genomic_DNA"/>
</dbReference>
<sequence>MLDVRLLQAFYWVATLGGFHKAAARLNITQPAVSQRVVQLEAELGVTLIERTRRSVACTERGRELLAHVERLLTLHDKLHHAVAAPETIHGVLRLGVVETIVHTWLQDFMRLLDERYPNLVLEIDAGASPPIEDKLHANEIDLAILLLPLAHADLEVRELCRFPMGLVASPRLGLGGRRVTLEQVAAHHVITFARRGEAHAAVRQAFAEVPDLRLHASSTLAPIVRMAIDGLAVAGVPPAAVWREIADGDLEVVETGASFADLRFAACWRPTPERRLIRAVTALAAEVAGRATHGAVAAAGRAGRGRAPGRRR</sequence>
<dbReference type="RefSeq" id="WP_129609460.1">
    <property type="nucleotide sequence ID" value="NZ_UWOC01000150.1"/>
</dbReference>
<dbReference type="GO" id="GO:0003700">
    <property type="term" value="F:DNA-binding transcription factor activity"/>
    <property type="evidence" value="ECO:0007669"/>
    <property type="project" value="InterPro"/>
</dbReference>
<dbReference type="Proteomes" id="UP000289200">
    <property type="component" value="Unassembled WGS sequence"/>
</dbReference>
<evidence type="ECO:0000256" key="3">
    <source>
        <dbReference type="ARBA" id="ARBA00023125"/>
    </source>
</evidence>
<dbReference type="Pfam" id="PF03466">
    <property type="entry name" value="LysR_substrate"/>
    <property type="match status" value="1"/>
</dbReference>
<evidence type="ECO:0000259" key="5">
    <source>
        <dbReference type="PROSITE" id="PS50931"/>
    </source>
</evidence>
<dbReference type="AlphaFoldDB" id="A0A447CWN9"/>
<dbReference type="InterPro" id="IPR000847">
    <property type="entry name" value="LysR_HTH_N"/>
</dbReference>
<dbReference type="InterPro" id="IPR005119">
    <property type="entry name" value="LysR_subst-bd"/>
</dbReference>
<evidence type="ECO:0000256" key="1">
    <source>
        <dbReference type="ARBA" id="ARBA00009437"/>
    </source>
</evidence>
<dbReference type="PANTHER" id="PTHR30126">
    <property type="entry name" value="HTH-TYPE TRANSCRIPTIONAL REGULATOR"/>
    <property type="match status" value="1"/>
</dbReference>